<sequence length="172" mass="19115">MQQYDWIRATAKRIAPRRAPTSLAAAARRSRQLELRRRTQDGAGDRHKIARWIAASDEAADSSRQRCVSGKAELLAADFSSCMYRVQHTDRILLPASRRKTARRDDARGGSTVSKIYARECLGCARLCSGRACTDRGESSREPTQRLPSWRQPVAAAPGTASLCTRLSNRVD</sequence>
<dbReference type="Proteomes" id="UP000028582">
    <property type="component" value="Unassembled WGS sequence"/>
</dbReference>
<evidence type="ECO:0000256" key="1">
    <source>
        <dbReference type="SAM" id="MobiDB-lite"/>
    </source>
</evidence>
<proteinExistence type="predicted"/>
<organism evidence="2 3">
    <name type="scientific">Phytophthora nicotianae P1976</name>
    <dbReference type="NCBI Taxonomy" id="1317066"/>
    <lineage>
        <taxon>Eukaryota</taxon>
        <taxon>Sar</taxon>
        <taxon>Stramenopiles</taxon>
        <taxon>Oomycota</taxon>
        <taxon>Peronosporomycetes</taxon>
        <taxon>Peronosporales</taxon>
        <taxon>Peronosporaceae</taxon>
        <taxon>Phytophthora</taxon>
    </lineage>
</organism>
<accession>A0A081AI39</accession>
<feature type="region of interest" description="Disordered" evidence="1">
    <location>
        <begin position="133"/>
        <end position="158"/>
    </location>
</feature>
<protein>
    <submittedName>
        <fullName evidence="2">Uncharacterized protein</fullName>
    </submittedName>
</protein>
<reference evidence="2 3" key="1">
    <citation type="submission" date="2013-11" db="EMBL/GenBank/DDBJ databases">
        <title>The Genome Sequence of Phytophthora parasitica P1976.</title>
        <authorList>
            <consortium name="The Broad Institute Genomics Platform"/>
            <person name="Russ C."/>
            <person name="Tyler B."/>
            <person name="Panabieres F."/>
            <person name="Shan W."/>
            <person name="Tripathy S."/>
            <person name="Grunwald N."/>
            <person name="Machado M."/>
            <person name="Johnson C.S."/>
            <person name="Walker B."/>
            <person name="Young S."/>
            <person name="Zeng Q."/>
            <person name="Gargeya S."/>
            <person name="Fitzgerald M."/>
            <person name="Haas B."/>
            <person name="Abouelleil A."/>
            <person name="Allen A.W."/>
            <person name="Alvarado L."/>
            <person name="Arachchi H.M."/>
            <person name="Berlin A.M."/>
            <person name="Chapman S.B."/>
            <person name="Gainer-Dewar J."/>
            <person name="Goldberg J."/>
            <person name="Griggs A."/>
            <person name="Gujja S."/>
            <person name="Hansen M."/>
            <person name="Howarth C."/>
            <person name="Imamovic A."/>
            <person name="Ireland A."/>
            <person name="Larimer J."/>
            <person name="McCowan C."/>
            <person name="Murphy C."/>
            <person name="Pearson M."/>
            <person name="Poon T.W."/>
            <person name="Priest M."/>
            <person name="Roberts A."/>
            <person name="Saif S."/>
            <person name="Shea T."/>
            <person name="Sisk P."/>
            <person name="Sykes S."/>
            <person name="Wortman J."/>
            <person name="Nusbaum C."/>
            <person name="Birren B."/>
        </authorList>
    </citation>
    <scope>NUCLEOTIDE SEQUENCE [LARGE SCALE GENOMIC DNA]</scope>
    <source>
        <strain evidence="2 3">P1976</strain>
    </source>
</reference>
<evidence type="ECO:0000313" key="2">
    <source>
        <dbReference type="EMBL" id="ETO78550.1"/>
    </source>
</evidence>
<name>A0A081AI39_PHYNI</name>
<feature type="compositionally biased region" description="Basic and acidic residues" evidence="1">
    <location>
        <begin position="133"/>
        <end position="144"/>
    </location>
</feature>
<evidence type="ECO:0000313" key="3">
    <source>
        <dbReference type="Proteomes" id="UP000028582"/>
    </source>
</evidence>
<dbReference type="AlphaFoldDB" id="A0A081AI39"/>
<dbReference type="EMBL" id="ANJA01001203">
    <property type="protein sequence ID" value="ETO78550.1"/>
    <property type="molecule type" value="Genomic_DNA"/>
</dbReference>
<gene>
    <name evidence="2" type="ORF">F444_06534</name>
</gene>
<comment type="caution">
    <text evidence="2">The sequence shown here is derived from an EMBL/GenBank/DDBJ whole genome shotgun (WGS) entry which is preliminary data.</text>
</comment>